<accession>A0A834EF14</accession>
<evidence type="ECO:0000313" key="3">
    <source>
        <dbReference type="Proteomes" id="UP000664940"/>
    </source>
</evidence>
<reference evidence="2 3" key="1">
    <citation type="journal article" date="2020" name="Nature">
        <title>Six reference-quality genomes reveal evolution of bat adaptations.</title>
        <authorList>
            <person name="Jebb D."/>
            <person name="Huang Z."/>
            <person name="Pippel M."/>
            <person name="Hughes G.M."/>
            <person name="Lavrichenko K."/>
            <person name="Devanna P."/>
            <person name="Winkler S."/>
            <person name="Jermiin L.S."/>
            <person name="Skirmuntt E.C."/>
            <person name="Katzourakis A."/>
            <person name="Burkitt-Gray L."/>
            <person name="Ray D.A."/>
            <person name="Sullivan K.A.M."/>
            <person name="Roscito J.G."/>
            <person name="Kirilenko B.M."/>
            <person name="Davalos L.M."/>
            <person name="Corthals A.P."/>
            <person name="Power M.L."/>
            <person name="Jones G."/>
            <person name="Ransome R.D."/>
            <person name="Dechmann D.K.N."/>
            <person name="Locatelli A.G."/>
            <person name="Puechmaille S.J."/>
            <person name="Fedrigo O."/>
            <person name="Jarvis E.D."/>
            <person name="Hiller M."/>
            <person name="Vernes S.C."/>
            <person name="Myers E.W."/>
            <person name="Teeling E.C."/>
        </authorList>
    </citation>
    <scope>NUCLEOTIDE SEQUENCE [LARGE SCALE GENOMIC DNA]</scope>
    <source>
        <strain evidence="2">Bat1K_MPI-CBG_1</strain>
    </source>
</reference>
<proteinExistence type="predicted"/>
<feature type="compositionally biased region" description="Basic residues" evidence="1">
    <location>
        <begin position="84"/>
        <end position="93"/>
    </location>
</feature>
<evidence type="ECO:0000256" key="1">
    <source>
        <dbReference type="SAM" id="MobiDB-lite"/>
    </source>
</evidence>
<gene>
    <name evidence="2" type="ORF">HJG60_010595</name>
</gene>
<protein>
    <submittedName>
        <fullName evidence="2">Uncharacterized protein</fullName>
    </submittedName>
</protein>
<dbReference type="EMBL" id="JABVXQ010000004">
    <property type="protein sequence ID" value="KAF6114634.1"/>
    <property type="molecule type" value="Genomic_DNA"/>
</dbReference>
<dbReference type="AlphaFoldDB" id="A0A834EF14"/>
<feature type="region of interest" description="Disordered" evidence="1">
    <location>
        <begin position="80"/>
        <end position="100"/>
    </location>
</feature>
<comment type="caution">
    <text evidence="2">The sequence shown here is derived from an EMBL/GenBank/DDBJ whole genome shotgun (WGS) entry which is preliminary data.</text>
</comment>
<organism evidence="2 3">
    <name type="scientific">Phyllostomus discolor</name>
    <name type="common">pale spear-nosed bat</name>
    <dbReference type="NCBI Taxonomy" id="89673"/>
    <lineage>
        <taxon>Eukaryota</taxon>
        <taxon>Metazoa</taxon>
        <taxon>Chordata</taxon>
        <taxon>Craniata</taxon>
        <taxon>Vertebrata</taxon>
        <taxon>Euteleostomi</taxon>
        <taxon>Mammalia</taxon>
        <taxon>Eutheria</taxon>
        <taxon>Laurasiatheria</taxon>
        <taxon>Chiroptera</taxon>
        <taxon>Yangochiroptera</taxon>
        <taxon>Phyllostomidae</taxon>
        <taxon>Phyllostominae</taxon>
        <taxon>Phyllostomus</taxon>
    </lineage>
</organism>
<evidence type="ECO:0000313" key="2">
    <source>
        <dbReference type="EMBL" id="KAF6114634.1"/>
    </source>
</evidence>
<name>A0A834EF14_9CHIR</name>
<sequence>MVILDGQERELGLSDSQLGLEEVVLGSWLADTHIHSPPYPGLSLHFPAPPPSPKAHQTLFPAALQIAGVECEPHTEVDRCPISPKRKGRMPRGHRPDSRRAVRVIGLTGRSCQWFRAPTVPPESEDWENEEPSVAQEKLSWCQMRWLPSRKWL</sequence>
<dbReference type="Proteomes" id="UP000664940">
    <property type="component" value="Unassembled WGS sequence"/>
</dbReference>